<evidence type="ECO:0000256" key="5">
    <source>
        <dbReference type="ARBA" id="ARBA00022692"/>
    </source>
</evidence>
<dbReference type="PANTHER" id="PTHR30294:SF44">
    <property type="entry name" value="MULTIDRUG ABC TRANSPORTER PERMEASE YBHR-RELATED"/>
    <property type="match status" value="1"/>
</dbReference>
<dbReference type="AlphaFoldDB" id="A0A6N8DNV7"/>
<protein>
    <recommendedName>
        <fullName evidence="8">Transport permease protein</fullName>
    </recommendedName>
</protein>
<keyword evidence="5 8" id="KW-0812">Transmembrane</keyword>
<dbReference type="PRINTS" id="PR00164">
    <property type="entry name" value="ABC2TRNSPORT"/>
</dbReference>
<evidence type="ECO:0000256" key="6">
    <source>
        <dbReference type="ARBA" id="ARBA00022989"/>
    </source>
</evidence>
<feature type="transmembrane region" description="Helical" evidence="8">
    <location>
        <begin position="228"/>
        <end position="248"/>
    </location>
</feature>
<evidence type="ECO:0000256" key="2">
    <source>
        <dbReference type="ARBA" id="ARBA00007783"/>
    </source>
</evidence>
<evidence type="ECO:0000256" key="3">
    <source>
        <dbReference type="ARBA" id="ARBA00022448"/>
    </source>
</evidence>
<evidence type="ECO:0000256" key="1">
    <source>
        <dbReference type="ARBA" id="ARBA00004651"/>
    </source>
</evidence>
<dbReference type="InterPro" id="IPR000412">
    <property type="entry name" value="ABC_2_transport"/>
</dbReference>
<dbReference type="Pfam" id="PF12698">
    <property type="entry name" value="ABC2_membrane_3"/>
    <property type="match status" value="1"/>
</dbReference>
<keyword evidence="4 8" id="KW-1003">Cell membrane</keyword>
<dbReference type="GO" id="GO:0043190">
    <property type="term" value="C:ATP-binding cassette (ABC) transporter complex"/>
    <property type="evidence" value="ECO:0007669"/>
    <property type="project" value="InterPro"/>
</dbReference>
<feature type="transmembrane region" description="Helical" evidence="8">
    <location>
        <begin position="346"/>
        <end position="364"/>
    </location>
</feature>
<organism evidence="10 11">
    <name type="scientific">Rhodoblastus acidophilus</name>
    <name type="common">Rhodopseudomonas acidophila</name>
    <dbReference type="NCBI Taxonomy" id="1074"/>
    <lineage>
        <taxon>Bacteria</taxon>
        <taxon>Pseudomonadati</taxon>
        <taxon>Pseudomonadota</taxon>
        <taxon>Alphaproteobacteria</taxon>
        <taxon>Hyphomicrobiales</taxon>
        <taxon>Rhodoblastaceae</taxon>
        <taxon>Rhodoblastus</taxon>
    </lineage>
</organism>
<dbReference type="GO" id="GO:0140359">
    <property type="term" value="F:ABC-type transporter activity"/>
    <property type="evidence" value="ECO:0007669"/>
    <property type="project" value="InterPro"/>
</dbReference>
<evidence type="ECO:0000259" key="9">
    <source>
        <dbReference type="PROSITE" id="PS51012"/>
    </source>
</evidence>
<evidence type="ECO:0000313" key="11">
    <source>
        <dbReference type="Proteomes" id="UP000439113"/>
    </source>
</evidence>
<comment type="similarity">
    <text evidence="2 8">Belongs to the ABC-2 integral membrane protein family.</text>
</comment>
<evidence type="ECO:0000256" key="7">
    <source>
        <dbReference type="ARBA" id="ARBA00023136"/>
    </source>
</evidence>
<comment type="caution">
    <text evidence="10">The sequence shown here is derived from an EMBL/GenBank/DDBJ whole genome shotgun (WGS) entry which is preliminary data.</text>
</comment>
<gene>
    <name evidence="10" type="ORF">GJ654_14880</name>
</gene>
<dbReference type="Proteomes" id="UP000439113">
    <property type="component" value="Unassembled WGS sequence"/>
</dbReference>
<evidence type="ECO:0000256" key="8">
    <source>
        <dbReference type="RuleBase" id="RU361157"/>
    </source>
</evidence>
<accession>A0A6N8DNV7</accession>
<feature type="transmembrane region" description="Helical" evidence="8">
    <location>
        <begin position="312"/>
        <end position="334"/>
    </location>
</feature>
<dbReference type="RefSeq" id="WP_155446967.1">
    <property type="nucleotide sequence ID" value="NZ_JAOQNR010000007.1"/>
</dbReference>
<feature type="domain" description="ABC transmembrane type-2" evidence="9">
    <location>
        <begin position="130"/>
        <end position="367"/>
    </location>
</feature>
<dbReference type="PROSITE" id="PS51012">
    <property type="entry name" value="ABC_TM2"/>
    <property type="match status" value="1"/>
</dbReference>
<feature type="transmembrane region" description="Helical" evidence="8">
    <location>
        <begin position="25"/>
        <end position="44"/>
    </location>
</feature>
<dbReference type="Gene3D" id="3.40.1710.10">
    <property type="entry name" value="abc type-2 transporter like domain"/>
    <property type="match status" value="1"/>
</dbReference>
<feature type="transmembrane region" description="Helical" evidence="8">
    <location>
        <begin position="287"/>
        <end position="306"/>
    </location>
</feature>
<evidence type="ECO:0000313" key="10">
    <source>
        <dbReference type="EMBL" id="MTV32272.1"/>
    </source>
</evidence>
<dbReference type="InterPro" id="IPR047817">
    <property type="entry name" value="ABC2_TM_bact-type"/>
</dbReference>
<comment type="subcellular location">
    <subcellularLocation>
        <location evidence="8">Cell inner membrane</location>
        <topology evidence="8">Multi-pass membrane protein</topology>
    </subcellularLocation>
    <subcellularLocation>
        <location evidence="1">Cell membrane</location>
        <topology evidence="1">Multi-pass membrane protein</topology>
    </subcellularLocation>
</comment>
<sequence>MLWTRLSALVVKELLAAFRDKKARFALIMPPLIQVFLFAFAATMEVTNVPVGVVNQDWGAQSEQLISRFERASAFSEIRRYDSQADARAAIDRQEVMVVVQIGQDFSRKIAARETPDVSVLLDGRKSNSAQIVNSYLNTIISQFGTETFAPDKLNADSRIVERAWYNPNRDYRNAMVPVLIATLPMTMVLMMVGMSVARERELGTFEQLLVSPLQPLEIVVGKAAPGLLVGLGQCVIISGIVILLFGIPLLGSAAMLFLSLTVFLVAVIGIALFISSLVSTQQQAMMGIMLVMMPAMMLSGFSSPVQNMPDWLQPLALTNPLTHMLVIVRGLFLRDMPFWLVAQRIWPMAVVGMVTMGLAAWMFQRKVQ</sequence>
<dbReference type="InterPro" id="IPR013525">
    <property type="entry name" value="ABC2_TM"/>
</dbReference>
<feature type="transmembrane region" description="Helical" evidence="8">
    <location>
        <begin position="175"/>
        <end position="198"/>
    </location>
</feature>
<feature type="transmembrane region" description="Helical" evidence="8">
    <location>
        <begin position="254"/>
        <end position="275"/>
    </location>
</feature>
<dbReference type="InterPro" id="IPR051449">
    <property type="entry name" value="ABC-2_transporter_component"/>
</dbReference>
<keyword evidence="3 8" id="KW-0813">Transport</keyword>
<dbReference type="EMBL" id="WNKS01000015">
    <property type="protein sequence ID" value="MTV32272.1"/>
    <property type="molecule type" value="Genomic_DNA"/>
</dbReference>
<evidence type="ECO:0000256" key="4">
    <source>
        <dbReference type="ARBA" id="ARBA00022475"/>
    </source>
</evidence>
<reference evidence="10 11" key="1">
    <citation type="submission" date="2019-11" db="EMBL/GenBank/DDBJ databases">
        <title>Whole-genome sequence of a Rhodoblastus acidophilus DSM 142.</title>
        <authorList>
            <person name="Kyndt J.A."/>
            <person name="Meyer T.E."/>
        </authorList>
    </citation>
    <scope>NUCLEOTIDE SEQUENCE [LARGE SCALE GENOMIC DNA]</scope>
    <source>
        <strain evidence="10 11">DSM 142</strain>
    </source>
</reference>
<keyword evidence="6 8" id="KW-1133">Transmembrane helix</keyword>
<proteinExistence type="inferred from homology"/>
<name>A0A6N8DNV7_RHOAC</name>
<keyword evidence="7 8" id="KW-0472">Membrane</keyword>
<dbReference type="OrthoDB" id="9784671at2"/>
<dbReference type="PANTHER" id="PTHR30294">
    <property type="entry name" value="MEMBRANE COMPONENT OF ABC TRANSPORTER YHHJ-RELATED"/>
    <property type="match status" value="1"/>
</dbReference>